<dbReference type="PANTHER" id="PTHR45527">
    <property type="entry name" value="NONRIBOSOMAL PEPTIDE SYNTHETASE"/>
    <property type="match status" value="1"/>
</dbReference>
<dbReference type="InterPro" id="IPR045851">
    <property type="entry name" value="AMP-bd_C_sf"/>
</dbReference>
<feature type="region of interest" description="Disordered" evidence="1">
    <location>
        <begin position="109"/>
        <end position="130"/>
    </location>
</feature>
<dbReference type="Gene3D" id="3.40.50.12780">
    <property type="entry name" value="N-terminal domain of ligase-like"/>
    <property type="match status" value="1"/>
</dbReference>
<dbReference type="GO" id="GO:0044550">
    <property type="term" value="P:secondary metabolite biosynthetic process"/>
    <property type="evidence" value="ECO:0007669"/>
    <property type="project" value="TreeGrafter"/>
</dbReference>
<dbReference type="PROSITE" id="PS00455">
    <property type="entry name" value="AMP_BINDING"/>
    <property type="match status" value="1"/>
</dbReference>
<dbReference type="GO" id="GO:0005737">
    <property type="term" value="C:cytoplasm"/>
    <property type="evidence" value="ECO:0007669"/>
    <property type="project" value="TreeGrafter"/>
</dbReference>
<reference evidence="4 5" key="1">
    <citation type="submission" date="2017-11" db="EMBL/GenBank/DDBJ databases">
        <title>Streptomyces carmine sp. nov., a novel actinomycete isolated from Sophora alopecuroides in Xinjiang, China.</title>
        <authorList>
            <person name="Wang Y."/>
            <person name="Luo X."/>
            <person name="Wan C."/>
            <person name="Zhang L."/>
        </authorList>
    </citation>
    <scope>NUCLEOTIDE SEQUENCE [LARGE SCALE GENOMIC DNA]</scope>
    <source>
        <strain evidence="4 5">TRM SA0054</strain>
    </source>
</reference>
<evidence type="ECO:0000259" key="3">
    <source>
        <dbReference type="Pfam" id="PF13193"/>
    </source>
</evidence>
<protein>
    <submittedName>
        <fullName evidence="4">AMP-dependent synthetase</fullName>
    </submittedName>
</protein>
<dbReference type="GO" id="GO:0043041">
    <property type="term" value="P:amino acid activation for nonribosomal peptide biosynthetic process"/>
    <property type="evidence" value="ECO:0007669"/>
    <property type="project" value="TreeGrafter"/>
</dbReference>
<dbReference type="Proteomes" id="UP000230407">
    <property type="component" value="Unassembled WGS sequence"/>
</dbReference>
<dbReference type="EMBL" id="PGGW01000067">
    <property type="protein sequence ID" value="PJE95188.1"/>
    <property type="molecule type" value="Genomic_DNA"/>
</dbReference>
<feature type="domain" description="AMP-binding enzyme C-terminal" evidence="3">
    <location>
        <begin position="426"/>
        <end position="502"/>
    </location>
</feature>
<name>A0A2M8LTA0_9ACTN</name>
<organism evidence="4 5">
    <name type="scientific">Streptomyces carminius</name>
    <dbReference type="NCBI Taxonomy" id="2665496"/>
    <lineage>
        <taxon>Bacteria</taxon>
        <taxon>Bacillati</taxon>
        <taxon>Actinomycetota</taxon>
        <taxon>Actinomycetes</taxon>
        <taxon>Kitasatosporales</taxon>
        <taxon>Streptomycetaceae</taxon>
        <taxon>Streptomyces</taxon>
    </lineage>
</organism>
<dbReference type="AlphaFoldDB" id="A0A2M8LTA0"/>
<dbReference type="Pfam" id="PF00501">
    <property type="entry name" value="AMP-binding"/>
    <property type="match status" value="1"/>
</dbReference>
<dbReference type="InterPro" id="IPR042099">
    <property type="entry name" value="ANL_N_sf"/>
</dbReference>
<dbReference type="PANTHER" id="PTHR45527:SF1">
    <property type="entry name" value="FATTY ACID SYNTHASE"/>
    <property type="match status" value="1"/>
</dbReference>
<evidence type="ECO:0000313" key="5">
    <source>
        <dbReference type="Proteomes" id="UP000230407"/>
    </source>
</evidence>
<dbReference type="InterPro" id="IPR020845">
    <property type="entry name" value="AMP-binding_CS"/>
</dbReference>
<comment type="caution">
    <text evidence="4">The sequence shown here is derived from an EMBL/GenBank/DDBJ whole genome shotgun (WGS) entry which is preliminary data.</text>
</comment>
<proteinExistence type="predicted"/>
<dbReference type="InterPro" id="IPR000873">
    <property type="entry name" value="AMP-dep_synth/lig_dom"/>
</dbReference>
<dbReference type="NCBIfam" id="TIGR01733">
    <property type="entry name" value="AA-adenyl-dom"/>
    <property type="match status" value="1"/>
</dbReference>
<evidence type="ECO:0000313" key="4">
    <source>
        <dbReference type="EMBL" id="PJE95188.1"/>
    </source>
</evidence>
<evidence type="ECO:0000256" key="1">
    <source>
        <dbReference type="SAM" id="MobiDB-lite"/>
    </source>
</evidence>
<sequence length="521" mass="56301">MHEFLLAAAALAPGNPAVVEYAGRGDVRTVTYRQLAERADEYAGALAEAGVGVGDCVLLESDTSSSAIAMLAACSSLGAVFVPVSPETPAPRLRWIARTTEPVLFLRTHDTGPERIPPEASGTGRFGPYGVELDRAPAPREDRGWRRGVETDPAYVIFTSGTTGRPKGVVMSHRAVVSFYRGMAACGIVGGSDRVATTSPLQFDFSLLDIGLALGSGAAVVPVPRTLLRWPRRFAAVLRETGATQVNGVPSIWRQTLRREPELLSGLDRVRGVLFCGEEFPSHELRRLQELLPGARMINCYGSTESMAASFAEVPRPLPEDLERLSIGTAHAGAELMIVDGDGRPVDEPGVPGELLLRGPTLFTGYWNDPRATEAALVPDPVNPRTGQRVLRTGDLAHRDEHGRFYFRGRADSQVQIRGNRVELGEIEHRLRDFPGVAGAAAVVVEEPDTDPLLAAFVLPEPGERGPDSTEVIAFCRTVLPEYMVPQRLRVVSELPITENGKVDRGELAARCRGGRPTTER</sequence>
<accession>A0A2M8LTA0</accession>
<dbReference type="Gene3D" id="3.30.300.30">
    <property type="match status" value="1"/>
</dbReference>
<gene>
    <name evidence="4" type="ORF">CUT44_24685</name>
</gene>
<dbReference type="InterPro" id="IPR010071">
    <property type="entry name" value="AA_adenyl_dom"/>
</dbReference>
<dbReference type="InterPro" id="IPR025110">
    <property type="entry name" value="AMP-bd_C"/>
</dbReference>
<dbReference type="SUPFAM" id="SSF56801">
    <property type="entry name" value="Acetyl-CoA synthetase-like"/>
    <property type="match status" value="1"/>
</dbReference>
<keyword evidence="5" id="KW-1185">Reference proteome</keyword>
<evidence type="ECO:0000259" key="2">
    <source>
        <dbReference type="Pfam" id="PF00501"/>
    </source>
</evidence>
<feature type="domain" description="AMP-dependent synthetase/ligase" evidence="2">
    <location>
        <begin position="8"/>
        <end position="367"/>
    </location>
</feature>
<dbReference type="Pfam" id="PF13193">
    <property type="entry name" value="AMP-binding_C"/>
    <property type="match status" value="1"/>
</dbReference>
<dbReference type="GO" id="GO:0031177">
    <property type="term" value="F:phosphopantetheine binding"/>
    <property type="evidence" value="ECO:0007669"/>
    <property type="project" value="TreeGrafter"/>
</dbReference>